<dbReference type="PROSITE" id="PS50076">
    <property type="entry name" value="DNAJ_2"/>
    <property type="match status" value="1"/>
</dbReference>
<dbReference type="InterPro" id="IPR036869">
    <property type="entry name" value="J_dom_sf"/>
</dbReference>
<proteinExistence type="predicted"/>
<evidence type="ECO:0000313" key="4">
    <source>
        <dbReference type="Proteomes" id="UP001415857"/>
    </source>
</evidence>
<reference evidence="3 4" key="1">
    <citation type="journal article" date="2024" name="Plant J.">
        <title>Genome sequences and population genomics reveal climatic adaptation and genomic divergence between two closely related sweetgum species.</title>
        <authorList>
            <person name="Xu W.Q."/>
            <person name="Ren C.Q."/>
            <person name="Zhang X.Y."/>
            <person name="Comes H.P."/>
            <person name="Liu X.H."/>
            <person name="Li Y.G."/>
            <person name="Kettle C.J."/>
            <person name="Jalonen R."/>
            <person name="Gaisberger H."/>
            <person name="Ma Y.Z."/>
            <person name="Qiu Y.X."/>
        </authorList>
    </citation>
    <scope>NUCLEOTIDE SEQUENCE [LARGE SCALE GENOMIC DNA]</scope>
    <source>
        <strain evidence="3">Hangzhou</strain>
    </source>
</reference>
<dbReference type="PANTHER" id="PTHR44137:SF57">
    <property type="entry name" value="CHAPERONE DNAJ-DOMAIN PROTEIN"/>
    <property type="match status" value="1"/>
</dbReference>
<feature type="domain" description="J" evidence="2">
    <location>
        <begin position="73"/>
        <end position="138"/>
    </location>
</feature>
<dbReference type="InterPro" id="IPR001623">
    <property type="entry name" value="DnaJ_domain"/>
</dbReference>
<accession>A0AAP0X6W9</accession>
<feature type="compositionally biased region" description="Low complexity" evidence="1">
    <location>
        <begin position="204"/>
        <end position="221"/>
    </location>
</feature>
<protein>
    <recommendedName>
        <fullName evidence="2">J domain-containing protein</fullName>
    </recommendedName>
</protein>
<dbReference type="CDD" id="cd06257">
    <property type="entry name" value="DnaJ"/>
    <property type="match status" value="1"/>
</dbReference>
<evidence type="ECO:0000259" key="2">
    <source>
        <dbReference type="PROSITE" id="PS50076"/>
    </source>
</evidence>
<dbReference type="Gene3D" id="1.10.287.110">
    <property type="entry name" value="DnaJ domain"/>
    <property type="match status" value="1"/>
</dbReference>
<evidence type="ECO:0000256" key="1">
    <source>
        <dbReference type="SAM" id="MobiDB-lite"/>
    </source>
</evidence>
<dbReference type="AlphaFoldDB" id="A0AAP0X6W9"/>
<sequence>MPSNAAENFSEDAQILIDEAEDKFKHQKLQEALGLAIMAKQRYPQFGDGIDKFITAYQIHTQAMKKKPNGDTDFHAVLGISDTLADIPTIWERFIKLMLLVHPEANSSAAADGAFKHISEAWDVLSQASKRQDYDLRWGLRPSSEKPRSSNSLPDGADSWASSYGGRTCPICGQWCNYGNKNRSYINCRCCSTRYLVQSSSSHSVPPSFSSSSSVPWNSSSHNTEDDPSNISLQEGVEDGF</sequence>
<dbReference type="EMBL" id="JBBPBK010000003">
    <property type="protein sequence ID" value="KAK9288083.1"/>
    <property type="molecule type" value="Genomic_DNA"/>
</dbReference>
<dbReference type="Proteomes" id="UP001415857">
    <property type="component" value="Unassembled WGS sequence"/>
</dbReference>
<name>A0AAP0X6W9_LIQFO</name>
<dbReference type="Pfam" id="PF00226">
    <property type="entry name" value="DnaJ"/>
    <property type="match status" value="1"/>
</dbReference>
<dbReference type="SUPFAM" id="SSF46565">
    <property type="entry name" value="Chaperone J-domain"/>
    <property type="match status" value="1"/>
</dbReference>
<dbReference type="SMART" id="SM00271">
    <property type="entry name" value="DnaJ"/>
    <property type="match status" value="1"/>
</dbReference>
<organism evidence="3 4">
    <name type="scientific">Liquidambar formosana</name>
    <name type="common">Formosan gum</name>
    <dbReference type="NCBI Taxonomy" id="63359"/>
    <lineage>
        <taxon>Eukaryota</taxon>
        <taxon>Viridiplantae</taxon>
        <taxon>Streptophyta</taxon>
        <taxon>Embryophyta</taxon>
        <taxon>Tracheophyta</taxon>
        <taxon>Spermatophyta</taxon>
        <taxon>Magnoliopsida</taxon>
        <taxon>eudicotyledons</taxon>
        <taxon>Gunneridae</taxon>
        <taxon>Pentapetalae</taxon>
        <taxon>Saxifragales</taxon>
        <taxon>Altingiaceae</taxon>
        <taxon>Liquidambar</taxon>
    </lineage>
</organism>
<dbReference type="PANTHER" id="PTHR44137">
    <property type="entry name" value="BNAC03G44070D PROTEIN"/>
    <property type="match status" value="1"/>
</dbReference>
<evidence type="ECO:0000313" key="3">
    <source>
        <dbReference type="EMBL" id="KAK9288083.1"/>
    </source>
</evidence>
<feature type="region of interest" description="Disordered" evidence="1">
    <location>
        <begin position="204"/>
        <end position="241"/>
    </location>
</feature>
<gene>
    <name evidence="3" type="ORF">L1049_016530</name>
</gene>
<comment type="caution">
    <text evidence="3">The sequence shown here is derived from an EMBL/GenBank/DDBJ whole genome shotgun (WGS) entry which is preliminary data.</text>
</comment>
<keyword evidence="4" id="KW-1185">Reference proteome</keyword>